<protein>
    <submittedName>
        <fullName evidence="1">Uncharacterized protein</fullName>
    </submittedName>
</protein>
<organism evidence="1 2">
    <name type="scientific">Sphaerobolus stellatus (strain SS14)</name>
    <dbReference type="NCBI Taxonomy" id="990650"/>
    <lineage>
        <taxon>Eukaryota</taxon>
        <taxon>Fungi</taxon>
        <taxon>Dikarya</taxon>
        <taxon>Basidiomycota</taxon>
        <taxon>Agaricomycotina</taxon>
        <taxon>Agaricomycetes</taxon>
        <taxon>Phallomycetidae</taxon>
        <taxon>Geastrales</taxon>
        <taxon>Sphaerobolaceae</taxon>
        <taxon>Sphaerobolus</taxon>
    </lineage>
</organism>
<dbReference type="Proteomes" id="UP000054279">
    <property type="component" value="Unassembled WGS sequence"/>
</dbReference>
<evidence type="ECO:0000313" key="2">
    <source>
        <dbReference type="Proteomes" id="UP000054279"/>
    </source>
</evidence>
<feature type="non-terminal residue" evidence="1">
    <location>
        <position position="1"/>
    </location>
</feature>
<dbReference type="EMBL" id="KN837263">
    <property type="protein sequence ID" value="KIJ30360.1"/>
    <property type="molecule type" value="Genomic_DNA"/>
</dbReference>
<keyword evidence="2" id="KW-1185">Reference proteome</keyword>
<gene>
    <name evidence="1" type="ORF">M422DRAFT_81590</name>
</gene>
<sequence>IQKAWAYLERNRGTYVSHTSNNALFKENFAQLMILEATGNSDLVKLEGHEGRWNFFQGELVSWDDSFLRTYAHSDRDDLETTSLGLTIAPEISREQCDHILDDMLTYRNQDGILQLYYDRTRPRIDAVCAVNILTFFFRNGRGMEVKETLAWVFQVLKNREYLNGTDYYVTAETFLHALARLLPSIPDVPKEILDTFKEAIQERLGMPGDALTLALRIIAAARAGLCAERDLTCLLEMQESDGSFDGYIYRFRRSGILIGNNGLATALGLQAMK</sequence>
<dbReference type="OrthoDB" id="2012566at2759"/>
<feature type="non-terminal residue" evidence="1">
    <location>
        <position position="274"/>
    </location>
</feature>
<evidence type="ECO:0000313" key="1">
    <source>
        <dbReference type="EMBL" id="KIJ30360.1"/>
    </source>
</evidence>
<dbReference type="HOGENOM" id="CLU_019989_1_0_1"/>
<proteinExistence type="predicted"/>
<name>A0A0C9UZ09_SPHS4</name>
<dbReference type="AlphaFoldDB" id="A0A0C9UZ09"/>
<accession>A0A0C9UZ09</accession>
<reference evidence="1 2" key="1">
    <citation type="submission" date="2014-06" db="EMBL/GenBank/DDBJ databases">
        <title>Evolutionary Origins and Diversification of the Mycorrhizal Mutualists.</title>
        <authorList>
            <consortium name="DOE Joint Genome Institute"/>
            <consortium name="Mycorrhizal Genomics Consortium"/>
            <person name="Kohler A."/>
            <person name="Kuo A."/>
            <person name="Nagy L.G."/>
            <person name="Floudas D."/>
            <person name="Copeland A."/>
            <person name="Barry K.W."/>
            <person name="Cichocki N."/>
            <person name="Veneault-Fourrey C."/>
            <person name="LaButti K."/>
            <person name="Lindquist E.A."/>
            <person name="Lipzen A."/>
            <person name="Lundell T."/>
            <person name="Morin E."/>
            <person name="Murat C."/>
            <person name="Riley R."/>
            <person name="Ohm R."/>
            <person name="Sun H."/>
            <person name="Tunlid A."/>
            <person name="Henrissat B."/>
            <person name="Grigoriev I.V."/>
            <person name="Hibbett D.S."/>
            <person name="Martin F."/>
        </authorList>
    </citation>
    <scope>NUCLEOTIDE SEQUENCE [LARGE SCALE GENOMIC DNA]</scope>
    <source>
        <strain evidence="1 2">SS14</strain>
    </source>
</reference>